<feature type="transmembrane region" description="Helical" evidence="5">
    <location>
        <begin position="12"/>
        <end position="34"/>
    </location>
</feature>
<evidence type="ECO:0000313" key="8">
    <source>
        <dbReference type="WBParaSite" id="SSLN_0001654901-mRNA-1"/>
    </source>
</evidence>
<keyword evidence="7" id="KW-1185">Reference proteome</keyword>
<comment type="subcellular location">
    <subcellularLocation>
        <location evidence="1">Membrane</location>
        <topology evidence="1">Multi-pass membrane protein</topology>
    </subcellularLocation>
</comment>
<feature type="transmembrane region" description="Helical" evidence="5">
    <location>
        <begin position="235"/>
        <end position="259"/>
    </location>
</feature>
<dbReference type="EMBL" id="UYSU01040470">
    <property type="protein sequence ID" value="VDM02332.1"/>
    <property type="molecule type" value="Genomic_DNA"/>
</dbReference>
<evidence type="ECO:0000256" key="3">
    <source>
        <dbReference type="ARBA" id="ARBA00022989"/>
    </source>
</evidence>
<sequence length="265" mass="27855">MCCVISAALKFIVTIVNLVLGLAFVALAIVGILLKTSSGFIQSIVRKIVDSAQDKLSAEEVDTIVKFIGENSTGISAICIVVGSVLAVLCFIGFFASCCGCTCLLKIYAILLCVLLVAQIIFVAVIFSDKEKYGNYVVLAMEQLLKEYNPATDKGKSAAVLWDLTMQLNGLCCGLDGAGDFSGTPYNPNAPSVCCGNTTTLAPGCTIAAATALPSPVVGCRTKILDFAVKNMEMVMYIFIAAILLQGLLLALVIGAIYVQKVSPV</sequence>
<keyword evidence="4 5" id="KW-0472">Membrane</keyword>
<dbReference type="AlphaFoldDB" id="A0A183THJ8"/>
<evidence type="ECO:0000256" key="4">
    <source>
        <dbReference type="ARBA" id="ARBA00023136"/>
    </source>
</evidence>
<dbReference type="PANTHER" id="PTHR19282">
    <property type="entry name" value="TETRASPANIN"/>
    <property type="match status" value="1"/>
</dbReference>
<protein>
    <submittedName>
        <fullName evidence="8">Tetraspanin-7</fullName>
    </submittedName>
</protein>
<dbReference type="PANTHER" id="PTHR19282:SF544">
    <property type="entry name" value="TETRASPANIN"/>
    <property type="match status" value="1"/>
</dbReference>
<reference evidence="6 7" key="2">
    <citation type="submission" date="2018-11" db="EMBL/GenBank/DDBJ databases">
        <authorList>
            <consortium name="Pathogen Informatics"/>
        </authorList>
    </citation>
    <scope>NUCLEOTIDE SEQUENCE [LARGE SCALE GENOMIC DNA]</scope>
    <source>
        <strain evidence="6 7">NST_G2</strain>
    </source>
</reference>
<name>A0A183THJ8_SCHSO</name>
<dbReference type="Proteomes" id="UP000275846">
    <property type="component" value="Unassembled WGS sequence"/>
</dbReference>
<dbReference type="InterPro" id="IPR018499">
    <property type="entry name" value="Tetraspanin/Peripherin"/>
</dbReference>
<proteinExistence type="predicted"/>
<dbReference type="InterPro" id="IPR008952">
    <property type="entry name" value="Tetraspanin_EC2_sf"/>
</dbReference>
<organism evidence="8">
    <name type="scientific">Schistocephalus solidus</name>
    <name type="common">Tapeworm</name>
    <dbReference type="NCBI Taxonomy" id="70667"/>
    <lineage>
        <taxon>Eukaryota</taxon>
        <taxon>Metazoa</taxon>
        <taxon>Spiralia</taxon>
        <taxon>Lophotrochozoa</taxon>
        <taxon>Platyhelminthes</taxon>
        <taxon>Cestoda</taxon>
        <taxon>Eucestoda</taxon>
        <taxon>Diphyllobothriidea</taxon>
        <taxon>Diphyllobothriidae</taxon>
        <taxon>Schistocephalus</taxon>
    </lineage>
</organism>
<keyword evidence="3 5" id="KW-1133">Transmembrane helix</keyword>
<gene>
    <name evidence="6" type="ORF">SSLN_LOCUS15946</name>
</gene>
<evidence type="ECO:0000256" key="1">
    <source>
        <dbReference type="ARBA" id="ARBA00004141"/>
    </source>
</evidence>
<evidence type="ECO:0000313" key="7">
    <source>
        <dbReference type="Proteomes" id="UP000275846"/>
    </source>
</evidence>
<accession>A0A183THJ8</accession>
<reference evidence="8" key="1">
    <citation type="submission" date="2016-06" db="UniProtKB">
        <authorList>
            <consortium name="WormBaseParasite"/>
        </authorList>
    </citation>
    <scope>IDENTIFICATION</scope>
</reference>
<dbReference type="Gene3D" id="1.10.1450.10">
    <property type="entry name" value="Tetraspanin"/>
    <property type="match status" value="1"/>
</dbReference>
<dbReference type="GO" id="GO:0005886">
    <property type="term" value="C:plasma membrane"/>
    <property type="evidence" value="ECO:0007669"/>
    <property type="project" value="TreeGrafter"/>
</dbReference>
<dbReference type="STRING" id="70667.A0A183THJ8"/>
<dbReference type="WBParaSite" id="SSLN_0001654901-mRNA-1">
    <property type="protein sequence ID" value="SSLN_0001654901-mRNA-1"/>
    <property type="gene ID" value="SSLN_0001654901"/>
</dbReference>
<feature type="transmembrane region" description="Helical" evidence="5">
    <location>
        <begin position="107"/>
        <end position="127"/>
    </location>
</feature>
<dbReference type="Pfam" id="PF00335">
    <property type="entry name" value="Tetraspanin"/>
    <property type="match status" value="1"/>
</dbReference>
<keyword evidence="2 5" id="KW-0812">Transmembrane</keyword>
<evidence type="ECO:0000256" key="2">
    <source>
        <dbReference type="ARBA" id="ARBA00022692"/>
    </source>
</evidence>
<dbReference type="SUPFAM" id="SSF48652">
    <property type="entry name" value="Tetraspanin"/>
    <property type="match status" value="1"/>
</dbReference>
<evidence type="ECO:0000256" key="5">
    <source>
        <dbReference type="SAM" id="Phobius"/>
    </source>
</evidence>
<evidence type="ECO:0000313" key="6">
    <source>
        <dbReference type="EMBL" id="VDM02332.1"/>
    </source>
</evidence>
<feature type="transmembrane region" description="Helical" evidence="5">
    <location>
        <begin position="75"/>
        <end position="95"/>
    </location>
</feature>
<dbReference type="OrthoDB" id="6260308at2759"/>